<evidence type="ECO:0000313" key="3">
    <source>
        <dbReference type="Proteomes" id="UP000076447"/>
    </source>
</evidence>
<keyword evidence="4" id="KW-1185">Reference proteome</keyword>
<dbReference type="AlphaFoldDB" id="A0A163R579"/>
<reference evidence="1 3" key="1">
    <citation type="submission" date="2016-01" db="EMBL/GenBank/DDBJ databases">
        <title>Genome sequence of Oerskovia enterophila VJag, an agar and cellulose degrading bacterium.</title>
        <authorList>
            <person name="Poehlein A."/>
            <person name="Jag V."/>
            <person name="Bengelsdorf F."/>
            <person name="Duerre P."/>
            <person name="Daniel R."/>
        </authorList>
    </citation>
    <scope>NUCLEOTIDE SEQUENCE [LARGE SCALE GENOMIC DNA]</scope>
    <source>
        <strain evidence="1 3">VJag</strain>
    </source>
</reference>
<name>A0A163R579_9CELL</name>
<organism evidence="1 3">
    <name type="scientific">Oerskovia enterophila</name>
    <dbReference type="NCBI Taxonomy" id="43678"/>
    <lineage>
        <taxon>Bacteria</taxon>
        <taxon>Bacillati</taxon>
        <taxon>Actinomycetota</taxon>
        <taxon>Actinomycetes</taxon>
        <taxon>Micrococcales</taxon>
        <taxon>Cellulomonadaceae</taxon>
        <taxon>Oerskovia</taxon>
    </lineage>
</organism>
<evidence type="ECO:0000313" key="1">
    <source>
        <dbReference type="EMBL" id="KZM34872.1"/>
    </source>
</evidence>
<protein>
    <submittedName>
        <fullName evidence="1">Uncharacterized protein</fullName>
    </submittedName>
</protein>
<dbReference type="EMBL" id="LRIE01000076">
    <property type="protein sequence ID" value="KZM34872.1"/>
    <property type="molecule type" value="Genomic_DNA"/>
</dbReference>
<dbReference type="EMBL" id="MAQA01000021">
    <property type="protein sequence ID" value="OCI31224.1"/>
    <property type="molecule type" value="Genomic_DNA"/>
</dbReference>
<dbReference type="Proteomes" id="UP000093412">
    <property type="component" value="Unassembled WGS sequence"/>
</dbReference>
<accession>A0A163R579</accession>
<proteinExistence type="predicted"/>
<dbReference type="RefSeq" id="WP_068625657.1">
    <property type="nucleotide sequence ID" value="NZ_LRIE01000076.1"/>
</dbReference>
<evidence type="ECO:0000313" key="4">
    <source>
        <dbReference type="Proteomes" id="UP000093412"/>
    </source>
</evidence>
<sequence length="124" mass="13930">MGKGARQEKSPCVFCGSDAKYSAEHVLAKHWRQLRGPERGPVFHRGFSRDPDGTIRTHDSVKEAKFFDMQAKSGICESCNTGWMSRLEVAVRPKLEHLAKPLAEGSFTFLTANTSARLELHRWG</sequence>
<dbReference type="Proteomes" id="UP000076447">
    <property type="component" value="Unassembled WGS sequence"/>
</dbReference>
<gene>
    <name evidence="2" type="ORF">OERS_20440</name>
    <name evidence="1" type="ORF">OJAG_24520</name>
</gene>
<comment type="caution">
    <text evidence="1">The sequence shown here is derived from an EMBL/GenBank/DDBJ whole genome shotgun (WGS) entry which is preliminary data.</text>
</comment>
<reference evidence="2 4" key="2">
    <citation type="submission" date="2016-06" db="EMBL/GenBank/DDBJ databases">
        <title>Genome sequence of Oerskovia enterophila DSM 43852.</title>
        <authorList>
            <person name="Poehlein A."/>
            <person name="Jag V."/>
            <person name="Bengelsdorf F.R."/>
            <person name="Daniel R."/>
            <person name="Duerre P."/>
        </authorList>
    </citation>
    <scope>NUCLEOTIDE SEQUENCE [LARGE SCALE GENOMIC DNA]</scope>
    <source>
        <strain evidence="2 4">DSM 43852</strain>
    </source>
</reference>
<dbReference type="OrthoDB" id="4578725at2"/>
<evidence type="ECO:0000313" key="2">
    <source>
        <dbReference type="EMBL" id="OCI31224.1"/>
    </source>
</evidence>